<reference evidence="2" key="1">
    <citation type="submission" date="2023-10" db="EMBL/GenBank/DDBJ databases">
        <authorList>
            <person name="Chen Y."/>
            <person name="Shah S."/>
            <person name="Dougan E. K."/>
            <person name="Thang M."/>
            <person name="Chan C."/>
        </authorList>
    </citation>
    <scope>NUCLEOTIDE SEQUENCE [LARGE SCALE GENOMIC DNA]</scope>
</reference>
<dbReference type="Proteomes" id="UP001189429">
    <property type="component" value="Unassembled WGS sequence"/>
</dbReference>
<keyword evidence="3" id="KW-1185">Reference proteome</keyword>
<feature type="region of interest" description="Disordered" evidence="1">
    <location>
        <begin position="249"/>
        <end position="276"/>
    </location>
</feature>
<gene>
    <name evidence="2" type="ORF">PCOR1329_LOCUS61284</name>
</gene>
<dbReference type="EMBL" id="CAUYUJ010017706">
    <property type="protein sequence ID" value="CAK0877146.1"/>
    <property type="molecule type" value="Genomic_DNA"/>
</dbReference>
<feature type="compositionally biased region" description="Low complexity" evidence="1">
    <location>
        <begin position="254"/>
        <end position="266"/>
    </location>
</feature>
<evidence type="ECO:0000313" key="3">
    <source>
        <dbReference type="Proteomes" id="UP001189429"/>
    </source>
</evidence>
<evidence type="ECO:0000256" key="1">
    <source>
        <dbReference type="SAM" id="MobiDB-lite"/>
    </source>
</evidence>
<comment type="caution">
    <text evidence="2">The sequence shown here is derived from an EMBL/GenBank/DDBJ whole genome shotgun (WGS) entry which is preliminary data.</text>
</comment>
<evidence type="ECO:0000313" key="2">
    <source>
        <dbReference type="EMBL" id="CAK0877146.1"/>
    </source>
</evidence>
<accession>A0ABN9VXP8</accession>
<proteinExistence type="predicted"/>
<sequence length="276" mass="30662">VCSSQRAAQRRDLPAGIYQVLELRVNLMSCETMNGMDFDETVFDPFGELCNWLQRSWGLPVQRRLGPGGYLRPLSPRALFAGPQWPSTASVPRPDPPLRVLRVSNIEDQHMDHRFLDIRASMLAGFPTVRVDLQYHSQGFVRNVYSLRAERGLPAAVSPRDGALPAPDMAAAAASNSRRREACLASFAQRPFALRRMETAAEPVDEAEALFLQEYTQAFKSGENFVLQHNPASVFSGRHVRKRYHELLDRARRQSAPGAGAAPPRARGGRDEAPSG</sequence>
<protein>
    <submittedName>
        <fullName evidence="2">Uncharacterized protein</fullName>
    </submittedName>
</protein>
<feature type="non-terminal residue" evidence="2">
    <location>
        <position position="1"/>
    </location>
</feature>
<organism evidence="2 3">
    <name type="scientific">Prorocentrum cordatum</name>
    <dbReference type="NCBI Taxonomy" id="2364126"/>
    <lineage>
        <taxon>Eukaryota</taxon>
        <taxon>Sar</taxon>
        <taxon>Alveolata</taxon>
        <taxon>Dinophyceae</taxon>
        <taxon>Prorocentrales</taxon>
        <taxon>Prorocentraceae</taxon>
        <taxon>Prorocentrum</taxon>
    </lineage>
</organism>
<name>A0ABN9VXP8_9DINO</name>